<evidence type="ECO:0000256" key="1">
    <source>
        <dbReference type="ARBA" id="ARBA00022801"/>
    </source>
</evidence>
<dbReference type="SUPFAM" id="SSF54637">
    <property type="entry name" value="Thioesterase/thiol ester dehydrase-isomerase"/>
    <property type="match status" value="1"/>
</dbReference>
<dbReference type="CDD" id="cd03443">
    <property type="entry name" value="PaaI_thioesterase"/>
    <property type="match status" value="1"/>
</dbReference>
<keyword evidence="1" id="KW-0378">Hydrolase</keyword>
<evidence type="ECO:0000313" key="4">
    <source>
        <dbReference type="Proteomes" id="UP000239047"/>
    </source>
</evidence>
<dbReference type="InterPro" id="IPR006683">
    <property type="entry name" value="Thioestr_dom"/>
</dbReference>
<dbReference type="PANTHER" id="PTHR47260">
    <property type="entry name" value="UPF0644 PROTEIN PB2B4.06"/>
    <property type="match status" value="1"/>
</dbReference>
<dbReference type="InterPro" id="IPR003736">
    <property type="entry name" value="PAAI_dom"/>
</dbReference>
<evidence type="ECO:0000259" key="2">
    <source>
        <dbReference type="Pfam" id="PF03061"/>
    </source>
</evidence>
<sequence length="161" mass="17357">MKDELRLLTEELLAQGSEDDLNVLHHILLGLKGKNEGYYSSYVGAILNMKKEITPSSCSVKVPITKALNNSLDIVHGGMTATILDTAMGTLANLLAPEGYGAVTSQLTIHYLLPVQGEEMAAEAHIIHQGNKTMVIEGVIFSPEGKRLAHATGTFYLLTLP</sequence>
<dbReference type="GO" id="GO:0016289">
    <property type="term" value="F:acyl-CoA hydrolase activity"/>
    <property type="evidence" value="ECO:0007669"/>
    <property type="project" value="UniProtKB-ARBA"/>
</dbReference>
<dbReference type="InterPro" id="IPR029069">
    <property type="entry name" value="HotDog_dom_sf"/>
</dbReference>
<dbReference type="Gene3D" id="3.10.129.10">
    <property type="entry name" value="Hotdog Thioesterase"/>
    <property type="match status" value="1"/>
</dbReference>
<feature type="domain" description="Thioesterase" evidence="2">
    <location>
        <begin position="74"/>
        <end position="147"/>
    </location>
</feature>
<organism evidence="3 4">
    <name type="scientific">Jeotgalibacillus proteolyticus</name>
    <dbReference type="NCBI Taxonomy" id="2082395"/>
    <lineage>
        <taxon>Bacteria</taxon>
        <taxon>Bacillati</taxon>
        <taxon>Bacillota</taxon>
        <taxon>Bacilli</taxon>
        <taxon>Bacillales</taxon>
        <taxon>Caryophanaceae</taxon>
        <taxon>Jeotgalibacillus</taxon>
    </lineage>
</organism>
<reference evidence="3 4" key="1">
    <citation type="submission" date="2018-02" db="EMBL/GenBank/DDBJ databases">
        <title>Jeotgalibacillus proteolyticum sp. nov. a protease producing bacterium isolated from ocean sediments of Laizhou Bay.</title>
        <authorList>
            <person name="Li Y."/>
        </authorList>
    </citation>
    <scope>NUCLEOTIDE SEQUENCE [LARGE SCALE GENOMIC DNA]</scope>
    <source>
        <strain evidence="3 4">22-7</strain>
    </source>
</reference>
<dbReference type="Proteomes" id="UP000239047">
    <property type="component" value="Unassembled WGS sequence"/>
</dbReference>
<evidence type="ECO:0000313" key="3">
    <source>
        <dbReference type="EMBL" id="PPA72165.1"/>
    </source>
</evidence>
<dbReference type="InterPro" id="IPR052061">
    <property type="entry name" value="PTE-AB_protein"/>
</dbReference>
<name>A0A2S5GGX7_9BACL</name>
<dbReference type="RefSeq" id="WP_104056187.1">
    <property type="nucleotide sequence ID" value="NZ_PREZ01000001.1"/>
</dbReference>
<dbReference type="AlphaFoldDB" id="A0A2S5GGX7"/>
<comment type="caution">
    <text evidence="3">The sequence shown here is derived from an EMBL/GenBank/DDBJ whole genome shotgun (WGS) entry which is preliminary data.</text>
</comment>
<protein>
    <submittedName>
        <fullName evidence="3">PaaI family thioesterase</fullName>
    </submittedName>
</protein>
<dbReference type="PANTHER" id="PTHR47260:SF3">
    <property type="entry name" value="THIOESTERASE FAMILY PROTEIN (AFU_ORTHOLOGUE AFUA_7G03960)"/>
    <property type="match status" value="1"/>
</dbReference>
<proteinExistence type="predicted"/>
<dbReference type="Pfam" id="PF03061">
    <property type="entry name" value="4HBT"/>
    <property type="match status" value="1"/>
</dbReference>
<dbReference type="NCBIfam" id="TIGR00369">
    <property type="entry name" value="unchar_dom_1"/>
    <property type="match status" value="1"/>
</dbReference>
<keyword evidence="4" id="KW-1185">Reference proteome</keyword>
<dbReference type="EMBL" id="PREZ01000001">
    <property type="protein sequence ID" value="PPA72165.1"/>
    <property type="molecule type" value="Genomic_DNA"/>
</dbReference>
<gene>
    <name evidence="3" type="ORF">C4B60_01955</name>
</gene>
<accession>A0A2S5GGX7</accession>
<dbReference type="OrthoDB" id="2139465at2"/>